<dbReference type="CDD" id="cd02947">
    <property type="entry name" value="TRX_family"/>
    <property type="match status" value="1"/>
</dbReference>
<dbReference type="PANTHER" id="PTHR45663">
    <property type="entry name" value="GEO12009P1"/>
    <property type="match status" value="1"/>
</dbReference>
<sequence>MRQILLSFFALVITIPTLAQNWVTDESMEETVMLEDNQLKVLYFTASWCGPCRYMKPIMQDIDEDETVDTTVYFMDTDSNIADDILKVNSIPAYFFIKNGRVLGRTGSAVKREDMVDMIERHDDMTIEGNLLAYRGKPSKHELIAGANPKLTVENLETIWYDAHQLNALSWKIYQKLTDPQDIACALILIQRSIELEEFTSNLETYAHLLAKNGENRKALKMAKKAKRKAEKNNEFTGIIEELITKLEA</sequence>
<evidence type="ECO:0000313" key="7">
    <source>
        <dbReference type="EMBL" id="GAK75818.1"/>
    </source>
</evidence>
<dbReference type="InterPro" id="IPR036249">
    <property type="entry name" value="Thioredoxin-like_sf"/>
</dbReference>
<keyword evidence="2" id="KW-0249">Electron transport</keyword>
<evidence type="ECO:0000256" key="3">
    <source>
        <dbReference type="ARBA" id="ARBA00023157"/>
    </source>
</evidence>
<dbReference type="InterPro" id="IPR013766">
    <property type="entry name" value="Thioredoxin_domain"/>
</dbReference>
<evidence type="ECO:0000256" key="1">
    <source>
        <dbReference type="ARBA" id="ARBA00022448"/>
    </source>
</evidence>
<keyword evidence="5" id="KW-0732">Signal</keyword>
<dbReference type="GeneID" id="90596540"/>
<feature type="signal peptide" evidence="5">
    <location>
        <begin position="1"/>
        <end position="19"/>
    </location>
</feature>
<protein>
    <recommendedName>
        <fullName evidence="6">Thioredoxin domain-containing protein</fullName>
    </recommendedName>
</protein>
<name>A0A081DA72_NONUL</name>
<dbReference type="Gene3D" id="3.40.30.10">
    <property type="entry name" value="Glutaredoxin"/>
    <property type="match status" value="1"/>
</dbReference>
<dbReference type="GO" id="GO:0015035">
    <property type="term" value="F:protein-disulfide reductase activity"/>
    <property type="evidence" value="ECO:0007669"/>
    <property type="project" value="TreeGrafter"/>
</dbReference>
<keyword evidence="1" id="KW-0813">Transport</keyword>
<accession>A0A081DA72</accession>
<dbReference type="GO" id="GO:0005737">
    <property type="term" value="C:cytoplasm"/>
    <property type="evidence" value="ECO:0007669"/>
    <property type="project" value="TreeGrafter"/>
</dbReference>
<dbReference type="AlphaFoldDB" id="A0A081DA72"/>
<proteinExistence type="predicted"/>
<gene>
    <name evidence="7" type="ORF">JCM19296_1410</name>
</gene>
<dbReference type="Proteomes" id="UP000028980">
    <property type="component" value="Unassembled WGS sequence"/>
</dbReference>
<dbReference type="Pfam" id="PF00085">
    <property type="entry name" value="Thioredoxin"/>
    <property type="match status" value="1"/>
</dbReference>
<dbReference type="EMBL" id="BBLG01000002">
    <property type="protein sequence ID" value="GAK75818.1"/>
    <property type="molecule type" value="Genomic_DNA"/>
</dbReference>
<keyword evidence="3" id="KW-1015">Disulfide bond</keyword>
<reference evidence="7 8" key="1">
    <citation type="journal article" date="2014" name="Genome Announc.">
        <title>Draft Genome Sequences of Marine Flavobacterium Nonlabens Strains NR17, NR24, NR27, NR32, NR33, and Ara13.</title>
        <authorList>
            <person name="Nakanishi M."/>
            <person name="Meirelles P."/>
            <person name="Suzuki R."/>
            <person name="Takatani N."/>
            <person name="Mino S."/>
            <person name="Suda W."/>
            <person name="Oshima K."/>
            <person name="Hattori M."/>
            <person name="Ohkuma M."/>
            <person name="Hosokawa M."/>
            <person name="Miyashita K."/>
            <person name="Thompson F.L."/>
            <person name="Niwa A."/>
            <person name="Sawabe T."/>
            <person name="Sawabe T."/>
        </authorList>
    </citation>
    <scope>NUCLEOTIDE SEQUENCE [LARGE SCALE GENOMIC DNA]</scope>
    <source>
        <strain evidence="8">JCM19296</strain>
    </source>
</reference>
<keyword evidence="4" id="KW-0676">Redox-active center</keyword>
<dbReference type="SUPFAM" id="SSF52833">
    <property type="entry name" value="Thioredoxin-like"/>
    <property type="match status" value="1"/>
</dbReference>
<dbReference type="PANTHER" id="PTHR45663:SF11">
    <property type="entry name" value="GEO12009P1"/>
    <property type="match status" value="1"/>
</dbReference>
<evidence type="ECO:0000256" key="5">
    <source>
        <dbReference type="SAM" id="SignalP"/>
    </source>
</evidence>
<dbReference type="PROSITE" id="PS51352">
    <property type="entry name" value="THIOREDOXIN_2"/>
    <property type="match status" value="1"/>
</dbReference>
<comment type="caution">
    <text evidence="7">The sequence shown here is derived from an EMBL/GenBank/DDBJ whole genome shotgun (WGS) entry which is preliminary data.</text>
</comment>
<evidence type="ECO:0000259" key="6">
    <source>
        <dbReference type="PROSITE" id="PS51352"/>
    </source>
</evidence>
<feature type="chain" id="PRO_5001756633" description="Thioredoxin domain-containing protein" evidence="5">
    <location>
        <begin position="20"/>
        <end position="249"/>
    </location>
</feature>
<evidence type="ECO:0000256" key="2">
    <source>
        <dbReference type="ARBA" id="ARBA00022982"/>
    </source>
</evidence>
<dbReference type="RefSeq" id="WP_042270157.1">
    <property type="nucleotide sequence ID" value="NZ_CP136694.1"/>
</dbReference>
<dbReference type="PROSITE" id="PS00194">
    <property type="entry name" value="THIOREDOXIN_1"/>
    <property type="match status" value="1"/>
</dbReference>
<feature type="domain" description="Thioredoxin" evidence="6">
    <location>
        <begin position="9"/>
        <end position="124"/>
    </location>
</feature>
<organism evidence="7 8">
    <name type="scientific">Nonlabens ulvanivorans</name>
    <name type="common">Persicivirga ulvanivorans</name>
    <dbReference type="NCBI Taxonomy" id="906888"/>
    <lineage>
        <taxon>Bacteria</taxon>
        <taxon>Pseudomonadati</taxon>
        <taxon>Bacteroidota</taxon>
        <taxon>Flavobacteriia</taxon>
        <taxon>Flavobacteriales</taxon>
        <taxon>Flavobacteriaceae</taxon>
        <taxon>Nonlabens</taxon>
    </lineage>
</organism>
<evidence type="ECO:0000313" key="8">
    <source>
        <dbReference type="Proteomes" id="UP000028980"/>
    </source>
</evidence>
<evidence type="ECO:0000256" key="4">
    <source>
        <dbReference type="ARBA" id="ARBA00023284"/>
    </source>
</evidence>
<dbReference type="InterPro" id="IPR017937">
    <property type="entry name" value="Thioredoxin_CS"/>
</dbReference>